<dbReference type="InterPro" id="IPR039793">
    <property type="entry name" value="UROS/Hem4"/>
</dbReference>
<dbReference type="OrthoDB" id="5595751at2759"/>
<protein>
    <recommendedName>
        <fullName evidence="2">Tetrapyrrole biosynthesis uroporphyrinogen III synthase domain-containing protein</fullName>
    </recommendedName>
</protein>
<proteinExistence type="predicted"/>
<dbReference type="UniPathway" id="UPA00251">
    <property type="reaction ID" value="UER00320"/>
</dbReference>
<dbReference type="GO" id="GO:0005829">
    <property type="term" value="C:cytosol"/>
    <property type="evidence" value="ECO:0007669"/>
    <property type="project" value="TreeGrafter"/>
</dbReference>
<evidence type="ECO:0000313" key="3">
    <source>
        <dbReference type="EMBL" id="KAF5375368.1"/>
    </source>
</evidence>
<dbReference type="PANTHER" id="PTHR12390">
    <property type="entry name" value="UROPORPHYRINOGEN III SYNTHASE"/>
    <property type="match status" value="1"/>
</dbReference>
<dbReference type="SUPFAM" id="SSF69618">
    <property type="entry name" value="HemD-like"/>
    <property type="match status" value="1"/>
</dbReference>
<dbReference type="Pfam" id="PF02602">
    <property type="entry name" value="HEM4"/>
    <property type="match status" value="1"/>
</dbReference>
<feature type="domain" description="Tetrapyrrole biosynthesis uroporphyrinogen III synthase" evidence="2">
    <location>
        <begin position="16"/>
        <end position="306"/>
    </location>
</feature>
<name>A0A8H5LZL1_9AGAR</name>
<dbReference type="GO" id="GO:0004852">
    <property type="term" value="F:uroporphyrinogen-III synthase activity"/>
    <property type="evidence" value="ECO:0007669"/>
    <property type="project" value="InterPro"/>
</dbReference>
<evidence type="ECO:0000313" key="4">
    <source>
        <dbReference type="Proteomes" id="UP000565441"/>
    </source>
</evidence>
<keyword evidence="4" id="KW-1185">Reference proteome</keyword>
<gene>
    <name evidence="3" type="ORF">D9615_007924</name>
</gene>
<dbReference type="Proteomes" id="UP000565441">
    <property type="component" value="Unassembled WGS sequence"/>
</dbReference>
<dbReference type="GO" id="GO:0006780">
    <property type="term" value="P:uroporphyrinogen III biosynthetic process"/>
    <property type="evidence" value="ECO:0007669"/>
    <property type="project" value="InterPro"/>
</dbReference>
<dbReference type="PANTHER" id="PTHR12390:SF0">
    <property type="entry name" value="UROPORPHYRINOGEN-III SYNTHASE"/>
    <property type="match status" value="1"/>
</dbReference>
<dbReference type="CDD" id="cd06578">
    <property type="entry name" value="HemD"/>
    <property type="match status" value="1"/>
</dbReference>
<accession>A0A8H5LZL1</accession>
<comment type="caution">
    <text evidence="3">The sequence shown here is derived from an EMBL/GenBank/DDBJ whole genome shotgun (WGS) entry which is preliminary data.</text>
</comment>
<dbReference type="InterPro" id="IPR036108">
    <property type="entry name" value="4pyrrol_syn_uPrphyn_synt_sf"/>
</dbReference>
<reference evidence="3 4" key="1">
    <citation type="journal article" date="2020" name="ISME J.">
        <title>Uncovering the hidden diversity of litter-decomposition mechanisms in mushroom-forming fungi.</title>
        <authorList>
            <person name="Floudas D."/>
            <person name="Bentzer J."/>
            <person name="Ahren D."/>
            <person name="Johansson T."/>
            <person name="Persson P."/>
            <person name="Tunlid A."/>
        </authorList>
    </citation>
    <scope>NUCLEOTIDE SEQUENCE [LARGE SCALE GENOMIC DNA]</scope>
    <source>
        <strain evidence="3 4">CBS 661.87</strain>
    </source>
</reference>
<dbReference type="EMBL" id="JAACJP010000034">
    <property type="protein sequence ID" value="KAF5375368.1"/>
    <property type="molecule type" value="Genomic_DNA"/>
</dbReference>
<dbReference type="InterPro" id="IPR003754">
    <property type="entry name" value="4pyrrol_synth_uPrphyn_synth"/>
</dbReference>
<sequence length="317" mass="34395">MTNALLLRAPSSGQDDRYETTFNEAGYHALSVPVLETISTNIPTLREILKAGPAAEKFEGVVLTSARSCEAWKTVVGDLVRVPPVEGKGSWSAVPFYVVGQGTAAALTEVHQTYGQTPYTPEDIRGESSGTGERLAQFIRDQPQGKPKKLLYLTGDKNRDTVPTILGKAGIDLRALKVYETQGSHTFERDLEDALKLASTGSVSYSTTRSKLVLRQGPLASQSWWIIHFAPSAAGFVMPILNNHFCFEHTESNPERSISNSSPSPSPSPRAKVAAIGPVTSSFLRDEFQIHVEVVPPSPTPQDLVAAIVSYDRNIGF</sequence>
<dbReference type="GO" id="GO:0006782">
    <property type="term" value="P:protoporphyrinogen IX biosynthetic process"/>
    <property type="evidence" value="ECO:0007669"/>
    <property type="project" value="UniProtKB-UniPathway"/>
</dbReference>
<feature type="region of interest" description="Disordered" evidence="1">
    <location>
        <begin position="252"/>
        <end position="272"/>
    </location>
</feature>
<evidence type="ECO:0000259" key="2">
    <source>
        <dbReference type="Pfam" id="PF02602"/>
    </source>
</evidence>
<organism evidence="3 4">
    <name type="scientific">Tricholomella constricta</name>
    <dbReference type="NCBI Taxonomy" id="117010"/>
    <lineage>
        <taxon>Eukaryota</taxon>
        <taxon>Fungi</taxon>
        <taxon>Dikarya</taxon>
        <taxon>Basidiomycota</taxon>
        <taxon>Agaricomycotina</taxon>
        <taxon>Agaricomycetes</taxon>
        <taxon>Agaricomycetidae</taxon>
        <taxon>Agaricales</taxon>
        <taxon>Tricholomatineae</taxon>
        <taxon>Lyophyllaceae</taxon>
        <taxon>Tricholomella</taxon>
    </lineage>
</organism>
<dbReference type="AlphaFoldDB" id="A0A8H5LZL1"/>
<dbReference type="Gene3D" id="3.40.50.10090">
    <property type="match status" value="2"/>
</dbReference>
<evidence type="ECO:0000256" key="1">
    <source>
        <dbReference type="SAM" id="MobiDB-lite"/>
    </source>
</evidence>